<dbReference type="InterPro" id="IPR014284">
    <property type="entry name" value="RNA_pol_sigma-70_dom"/>
</dbReference>
<dbReference type="PANTHER" id="PTHR43133:SF46">
    <property type="entry name" value="RNA POLYMERASE SIGMA-70 FACTOR ECF SUBFAMILY"/>
    <property type="match status" value="1"/>
</dbReference>
<reference evidence="9" key="3">
    <citation type="submission" date="2023-10" db="EMBL/GenBank/DDBJ databases">
        <title>Genome Sequence of the Bacteria from From Gut Wall in Crohn's Disease.</title>
        <authorList>
            <person name="Rodriguez-Palacios A."/>
        </authorList>
    </citation>
    <scope>NUCLEOTIDE SEQUENCE</scope>
    <source>
        <strain evidence="9">CavFT-hAR58</strain>
    </source>
</reference>
<organism evidence="9 11">
    <name type="scientific">Alistipes finegoldii</name>
    <dbReference type="NCBI Taxonomy" id="214856"/>
    <lineage>
        <taxon>Bacteria</taxon>
        <taxon>Pseudomonadati</taxon>
        <taxon>Bacteroidota</taxon>
        <taxon>Bacteroidia</taxon>
        <taxon>Bacteroidales</taxon>
        <taxon>Rikenellaceae</taxon>
        <taxon>Alistipes</taxon>
    </lineage>
</organism>
<evidence type="ECO:0000313" key="10">
    <source>
        <dbReference type="Proteomes" id="UP000324870"/>
    </source>
</evidence>
<dbReference type="GO" id="GO:0016987">
    <property type="term" value="F:sigma factor activity"/>
    <property type="evidence" value="ECO:0007669"/>
    <property type="project" value="UniProtKB-KW"/>
</dbReference>
<dbReference type="InterPro" id="IPR039425">
    <property type="entry name" value="RNA_pol_sigma-70-like"/>
</dbReference>
<dbReference type="InterPro" id="IPR007627">
    <property type="entry name" value="RNA_pol_sigma70_r2"/>
</dbReference>
<dbReference type="PANTHER" id="PTHR43133">
    <property type="entry name" value="RNA POLYMERASE ECF-TYPE SIGMA FACTO"/>
    <property type="match status" value="1"/>
</dbReference>
<dbReference type="GeneID" id="79836120"/>
<dbReference type="InterPro" id="IPR013325">
    <property type="entry name" value="RNA_pol_sigma_r2"/>
</dbReference>
<dbReference type="EMBL" id="VVND01000002">
    <property type="protein sequence ID" value="KAA3160536.1"/>
    <property type="molecule type" value="Genomic_DNA"/>
</dbReference>
<dbReference type="NCBIfam" id="TIGR02985">
    <property type="entry name" value="Sig70_bacteroi1"/>
    <property type="match status" value="1"/>
</dbReference>
<proteinExistence type="inferred from homology"/>
<comment type="caution">
    <text evidence="9">The sequence shown here is derived from an EMBL/GenBank/DDBJ whole genome shotgun (WGS) entry which is preliminary data.</text>
</comment>
<dbReference type="GO" id="GO:0000428">
    <property type="term" value="C:DNA-directed RNA polymerase complex"/>
    <property type="evidence" value="ECO:0007669"/>
    <property type="project" value="UniProtKB-KW"/>
</dbReference>
<reference evidence="7" key="2">
    <citation type="submission" date="2022-01" db="EMBL/GenBank/DDBJ databases">
        <title>Novel bile acid biosynthetic pathways are enriched in the microbiome of centenarians.</title>
        <authorList>
            <person name="Sato Y."/>
            <person name="Atarashi K."/>
            <person name="Plichta R.D."/>
            <person name="Arai Y."/>
            <person name="Sasajima S."/>
            <person name="Kearney M.S."/>
            <person name="Suda W."/>
            <person name="Takeshita K."/>
            <person name="Sasaki T."/>
            <person name="Okamoto S."/>
            <person name="Skelly N.A."/>
            <person name="Okamura Y."/>
            <person name="Vlamakis H."/>
            <person name="Li Y."/>
            <person name="Tanoue T."/>
            <person name="Takei H."/>
            <person name="Nittono H."/>
            <person name="Narushima S."/>
            <person name="Irie J."/>
            <person name="Itoh H."/>
            <person name="Moriya K."/>
            <person name="Sugiura Y."/>
            <person name="Suematsu M."/>
            <person name="Moritoki N."/>
            <person name="Shibata S."/>
            <person name="Littman R.D."/>
            <person name="Fischbach A.M."/>
            <person name="Uwamino Y."/>
            <person name="Inoue T."/>
            <person name="Honda A."/>
            <person name="Hattori M."/>
            <person name="Murai T."/>
            <person name="Xavier J.R."/>
            <person name="Hirose N."/>
            <person name="Honda K."/>
        </authorList>
    </citation>
    <scope>NUCLEOTIDE SEQUENCE</scope>
    <source>
        <strain evidence="7">CE91-St16</strain>
    </source>
</reference>
<name>A0A5B5VSQ5_9BACT</name>
<keyword evidence="3" id="KW-0731">Sigma factor</keyword>
<evidence type="ECO:0000313" key="9">
    <source>
        <dbReference type="EMBL" id="MDU0261158.1"/>
    </source>
</evidence>
<evidence type="ECO:0000313" key="8">
    <source>
        <dbReference type="EMBL" id="KAA3160536.1"/>
    </source>
</evidence>
<dbReference type="EMBL" id="JAWDES010000005">
    <property type="protein sequence ID" value="MDU0261158.1"/>
    <property type="molecule type" value="Genomic_DNA"/>
</dbReference>
<dbReference type="NCBIfam" id="TIGR02937">
    <property type="entry name" value="sigma70-ECF"/>
    <property type="match status" value="1"/>
</dbReference>
<dbReference type="SUPFAM" id="SSF88659">
    <property type="entry name" value="Sigma3 and sigma4 domains of RNA polymerase sigma factors"/>
    <property type="match status" value="1"/>
</dbReference>
<dbReference type="InterPro" id="IPR014327">
    <property type="entry name" value="RNA_pol_sigma70_bacteroid"/>
</dbReference>
<dbReference type="SUPFAM" id="SSF88946">
    <property type="entry name" value="Sigma2 domain of RNA polymerase sigma factors"/>
    <property type="match status" value="1"/>
</dbReference>
<accession>A0A5B5VSQ5</accession>
<keyword evidence="10" id="KW-1185">Reference proteome</keyword>
<keyword evidence="7" id="KW-0240">DNA-directed RNA polymerase</keyword>
<dbReference type="InterPro" id="IPR013324">
    <property type="entry name" value="RNA_pol_sigma_r3/r4-like"/>
</dbReference>
<dbReference type="Gene3D" id="1.10.10.10">
    <property type="entry name" value="Winged helix-like DNA-binding domain superfamily/Winged helix DNA-binding domain"/>
    <property type="match status" value="1"/>
</dbReference>
<dbReference type="Proteomes" id="UP000324870">
    <property type="component" value="Unassembled WGS sequence"/>
</dbReference>
<evidence type="ECO:0000259" key="6">
    <source>
        <dbReference type="Pfam" id="PF08281"/>
    </source>
</evidence>
<dbReference type="GO" id="GO:0006352">
    <property type="term" value="P:DNA-templated transcription initiation"/>
    <property type="evidence" value="ECO:0007669"/>
    <property type="project" value="InterPro"/>
</dbReference>
<dbReference type="AlphaFoldDB" id="A0A5B5VSQ5"/>
<evidence type="ECO:0000256" key="2">
    <source>
        <dbReference type="ARBA" id="ARBA00023015"/>
    </source>
</evidence>
<dbReference type="Proteomes" id="UP001055105">
    <property type="component" value="Unassembled WGS sequence"/>
</dbReference>
<feature type="domain" description="RNA polymerase sigma factor 70 region 4 type 2" evidence="6">
    <location>
        <begin position="120"/>
        <end position="173"/>
    </location>
</feature>
<evidence type="ECO:0000256" key="3">
    <source>
        <dbReference type="ARBA" id="ARBA00023082"/>
    </source>
</evidence>
<comment type="similarity">
    <text evidence="1">Belongs to the sigma-70 factor family. ECF subfamily.</text>
</comment>
<dbReference type="Pfam" id="PF08281">
    <property type="entry name" value="Sigma70_r4_2"/>
    <property type="match status" value="1"/>
</dbReference>
<protein>
    <submittedName>
        <fullName evidence="7 9">RNA polymerase sigma-70 factor</fullName>
    </submittedName>
</protein>
<evidence type="ECO:0000313" key="7">
    <source>
        <dbReference type="EMBL" id="GKI17779.1"/>
    </source>
</evidence>
<dbReference type="OMA" id="HRAFERI"/>
<feature type="domain" description="RNA polymerase sigma-70 region 2" evidence="5">
    <location>
        <begin position="17"/>
        <end position="83"/>
    </location>
</feature>
<sequence>MSDLDKQLMNADSFDELYLAYYPAMLSYARMFLRDQWAEDVVQDVFFNIWKNRHRISTDDPLYKYLLKAVYNRAINYIWKHKRDTEYRSWYGSQIDRMVFDYYDPDKNPILAKIYDNDMRQQLRQAVDELPDKRREIFRMRFFENMSNKEIGERLGLTVSTVENHMYLALKNLRDKLL</sequence>
<dbReference type="Proteomes" id="UP001181347">
    <property type="component" value="Unassembled WGS sequence"/>
</dbReference>
<evidence type="ECO:0000256" key="1">
    <source>
        <dbReference type="ARBA" id="ARBA00010641"/>
    </source>
</evidence>
<reference evidence="8 10" key="1">
    <citation type="journal article" date="2019" name="Nat. Med.">
        <title>A library of human gut bacterial isolates paired with longitudinal multiomics data enables mechanistic microbiome research.</title>
        <authorList>
            <person name="Poyet M."/>
            <person name="Groussin M."/>
            <person name="Gibbons S.M."/>
            <person name="Avila-Pacheco J."/>
            <person name="Jiang X."/>
            <person name="Kearney S.M."/>
            <person name="Perrotta A.R."/>
            <person name="Berdy B."/>
            <person name="Zhao S."/>
            <person name="Lieberman T.D."/>
            <person name="Swanson P.K."/>
            <person name="Smith M."/>
            <person name="Roesemann S."/>
            <person name="Alexander J.E."/>
            <person name="Rich S.A."/>
            <person name="Livny J."/>
            <person name="Vlamakis H."/>
            <person name="Clish C."/>
            <person name="Bullock K."/>
            <person name="Deik A."/>
            <person name="Scott J."/>
            <person name="Pierce K.A."/>
            <person name="Xavier R.J."/>
            <person name="Alm E.J."/>
        </authorList>
    </citation>
    <scope>NUCLEOTIDE SEQUENCE [LARGE SCALE GENOMIC DNA]</scope>
    <source>
        <strain evidence="8 10">BIOML-A1</strain>
    </source>
</reference>
<dbReference type="InterPro" id="IPR036388">
    <property type="entry name" value="WH-like_DNA-bd_sf"/>
</dbReference>
<dbReference type="CDD" id="cd06171">
    <property type="entry name" value="Sigma70_r4"/>
    <property type="match status" value="1"/>
</dbReference>
<dbReference type="GO" id="GO:0003677">
    <property type="term" value="F:DNA binding"/>
    <property type="evidence" value="ECO:0007669"/>
    <property type="project" value="InterPro"/>
</dbReference>
<evidence type="ECO:0000256" key="4">
    <source>
        <dbReference type="ARBA" id="ARBA00023163"/>
    </source>
</evidence>
<dbReference type="EMBL" id="BQOL01000001">
    <property type="protein sequence ID" value="GKI17779.1"/>
    <property type="molecule type" value="Genomic_DNA"/>
</dbReference>
<dbReference type="RefSeq" id="WP_009597551.1">
    <property type="nucleotide sequence ID" value="NZ_AP025581.1"/>
</dbReference>
<gene>
    <name evidence="7" type="ORF">CE91St16_06870</name>
    <name evidence="8" type="ORF">F2A26_02010</name>
    <name evidence="9" type="ORF">RVH17_13765</name>
</gene>
<evidence type="ECO:0000313" key="11">
    <source>
        <dbReference type="Proteomes" id="UP001181347"/>
    </source>
</evidence>
<dbReference type="Gene3D" id="1.10.1740.10">
    <property type="match status" value="1"/>
</dbReference>
<dbReference type="Pfam" id="PF04542">
    <property type="entry name" value="Sigma70_r2"/>
    <property type="match status" value="1"/>
</dbReference>
<keyword evidence="2" id="KW-0805">Transcription regulation</keyword>
<keyword evidence="4" id="KW-0804">Transcription</keyword>
<evidence type="ECO:0000259" key="5">
    <source>
        <dbReference type="Pfam" id="PF04542"/>
    </source>
</evidence>
<dbReference type="InterPro" id="IPR013249">
    <property type="entry name" value="RNA_pol_sigma70_r4_t2"/>
</dbReference>